<protein>
    <submittedName>
        <fullName evidence="3">TIGR03943 family protein</fullName>
    </submittedName>
</protein>
<dbReference type="AlphaFoldDB" id="A0A3M0YY39"/>
<gene>
    <name evidence="3" type="ORF">D6810_02150</name>
</gene>
<accession>A0A3M0YY39</accession>
<feature type="transmembrane region" description="Helical" evidence="1">
    <location>
        <begin position="77"/>
        <end position="107"/>
    </location>
</feature>
<keyword evidence="1" id="KW-1133">Transmembrane helix</keyword>
<dbReference type="Pfam" id="PF21537">
    <property type="entry name" value="DUF1980_C"/>
    <property type="match status" value="1"/>
</dbReference>
<dbReference type="InterPro" id="IPR052955">
    <property type="entry name" value="UPF0703_membrane_permease"/>
</dbReference>
<keyword evidence="1" id="KW-0812">Transmembrane</keyword>
<name>A0A3M0YY39_9BACT</name>
<dbReference type="InterPro" id="IPR015402">
    <property type="entry name" value="DUF1980"/>
</dbReference>
<keyword evidence="1" id="KW-0472">Membrane</keyword>
<evidence type="ECO:0000256" key="1">
    <source>
        <dbReference type="SAM" id="Phobius"/>
    </source>
</evidence>
<feature type="transmembrane region" description="Helical" evidence="1">
    <location>
        <begin position="127"/>
        <end position="152"/>
    </location>
</feature>
<dbReference type="NCBIfam" id="TIGR03943">
    <property type="entry name" value="TIGR03943 family putative permease subunit"/>
    <property type="match status" value="1"/>
</dbReference>
<sequence>MKVLFSSLSMLSIPVWVLWAYFFQNSLSVYSTQTYQRAIVLSSFALLCISLFRLIFESRKFLKNVDVYRIKSVFKNRYLQIFFLFSLAAVFVNRAFLIFGFLLMIFYKNISQEKNESKKLTQLKDLPLVFLTFLVSVFGIIFPSSSISVAVANQRAYNLNTLPPRNSNVSISDFFATNTLDFSIGDWVSILNQNTDHLQFINQEVKVEGFVYRPHNLPQNLFLISRFVVRCCAADATPIGLPVLLGQSESSLYRDGQWLRVQGIFDYDRENDFLYIKPQLIEQIEPLTNPYVY</sequence>
<dbReference type="InterPro" id="IPR048447">
    <property type="entry name" value="DUF1980_C"/>
</dbReference>
<evidence type="ECO:0000313" key="4">
    <source>
        <dbReference type="Proteomes" id="UP000269410"/>
    </source>
</evidence>
<comment type="caution">
    <text evidence="3">The sequence shown here is derived from an EMBL/GenBank/DDBJ whole genome shotgun (WGS) entry which is preliminary data.</text>
</comment>
<dbReference type="Proteomes" id="UP000269410">
    <property type="component" value="Unassembled WGS sequence"/>
</dbReference>
<organism evidence="3 4">
    <name type="scientific">Candidatus Dojkabacteria bacterium</name>
    <dbReference type="NCBI Taxonomy" id="2099670"/>
    <lineage>
        <taxon>Bacteria</taxon>
        <taxon>Candidatus Dojkabacteria</taxon>
    </lineage>
</organism>
<proteinExistence type="predicted"/>
<dbReference type="PANTHER" id="PTHR40047">
    <property type="entry name" value="UPF0703 PROTEIN YCGQ"/>
    <property type="match status" value="1"/>
</dbReference>
<feature type="domain" description="DUF1980" evidence="2">
    <location>
        <begin position="186"/>
        <end position="293"/>
    </location>
</feature>
<dbReference type="PANTHER" id="PTHR40047:SF1">
    <property type="entry name" value="UPF0703 PROTEIN YCGQ"/>
    <property type="match status" value="1"/>
</dbReference>
<evidence type="ECO:0000313" key="3">
    <source>
        <dbReference type="EMBL" id="RMD77040.1"/>
    </source>
</evidence>
<dbReference type="EMBL" id="RFKV01000071">
    <property type="protein sequence ID" value="RMD77040.1"/>
    <property type="molecule type" value="Genomic_DNA"/>
</dbReference>
<reference evidence="3 4" key="1">
    <citation type="submission" date="2018-10" db="EMBL/GenBank/DDBJ databases">
        <title>Thermophilic Lithotrophy and Phototrophy in an Intertidal, Iron-rich, Geothermal Spring.</title>
        <authorList>
            <person name="Ward L.M."/>
            <person name="Idei A."/>
            <person name="Nakagawa M."/>
            <person name="Ueno Y."/>
            <person name="Fischer W."/>
            <person name="Mcglynn S.E."/>
        </authorList>
    </citation>
    <scope>NUCLEOTIDE SEQUENCE [LARGE SCALE GENOMIC DNA]</scope>
    <source>
        <strain evidence="3">J137</strain>
    </source>
</reference>
<evidence type="ECO:0000259" key="2">
    <source>
        <dbReference type="Pfam" id="PF21537"/>
    </source>
</evidence>
<feature type="transmembrane region" description="Helical" evidence="1">
    <location>
        <begin position="36"/>
        <end position="56"/>
    </location>
</feature>